<evidence type="ECO:0000313" key="2">
    <source>
        <dbReference type="Proteomes" id="UP000293142"/>
    </source>
</evidence>
<dbReference type="SUPFAM" id="SSF51905">
    <property type="entry name" value="FAD/NAD(P)-binding domain"/>
    <property type="match status" value="1"/>
</dbReference>
<name>A0A4Q9DXA3_9BACL</name>
<dbReference type="InterPro" id="IPR036188">
    <property type="entry name" value="FAD/NAD-bd_sf"/>
</dbReference>
<sequence>MCGAMRTGQYDVAVVGGGIGAVFHACSLAERGHKVVIVAEGGSLMQELGLCRLPFPAAAELAARHPVVRTWLELLKRHGGAQGDFLDPVWVQLLADRWVRERGIDVIFEVVPVRLLTEAEMAEKSAGVIEGTDNMDVAESRQAGTRRAAVQIATREGLWEVPCKIAVDCTESAVLAKSLFGSTSVLKESGHTFWALTTLNGDRLEQPLISRCGYDEAVCDIRIAPSCWENEFSITVAVSAADKELRGEIAFLGALEQVFLETKRQTGFECGDLVHVSELSWSTPDFVLNASGEDARQKDGAAAWVATPDGRTVAIGCWTAAAEAAIREASLWDQGGVAVRLLAEAGLEAADYVHNQLIGPGCAASGERIPERAGG</sequence>
<gene>
    <name evidence="1" type="ORF">EYB31_05485</name>
</gene>
<dbReference type="Proteomes" id="UP000293142">
    <property type="component" value="Unassembled WGS sequence"/>
</dbReference>
<accession>A0A4Q9DXA3</accession>
<dbReference type="OrthoDB" id="2608917at2"/>
<dbReference type="Pfam" id="PF12831">
    <property type="entry name" value="FAD_oxidored"/>
    <property type="match status" value="1"/>
</dbReference>
<dbReference type="AlphaFoldDB" id="A0A4Q9DXA3"/>
<keyword evidence="2" id="KW-1185">Reference proteome</keyword>
<organism evidence="1 2">
    <name type="scientific">Paenibacillus thalictri</name>
    <dbReference type="NCBI Taxonomy" id="2527873"/>
    <lineage>
        <taxon>Bacteria</taxon>
        <taxon>Bacillati</taxon>
        <taxon>Bacillota</taxon>
        <taxon>Bacilli</taxon>
        <taxon>Bacillales</taxon>
        <taxon>Paenibacillaceae</taxon>
        <taxon>Paenibacillus</taxon>
    </lineage>
</organism>
<evidence type="ECO:0000313" key="1">
    <source>
        <dbReference type="EMBL" id="TBL80680.1"/>
    </source>
</evidence>
<proteinExistence type="predicted"/>
<reference evidence="1 2" key="1">
    <citation type="submission" date="2019-02" db="EMBL/GenBank/DDBJ databases">
        <title>Paenibacillus sp. nov., isolated from surface-sterilized tissue of Thalictrum simplex L.</title>
        <authorList>
            <person name="Tuo L."/>
        </authorList>
    </citation>
    <scope>NUCLEOTIDE SEQUENCE [LARGE SCALE GENOMIC DNA]</scope>
    <source>
        <strain evidence="1 2">N2SHLJ1</strain>
    </source>
</reference>
<comment type="caution">
    <text evidence="1">The sequence shown here is derived from an EMBL/GenBank/DDBJ whole genome shotgun (WGS) entry which is preliminary data.</text>
</comment>
<dbReference type="EMBL" id="SIRE01000004">
    <property type="protein sequence ID" value="TBL80680.1"/>
    <property type="molecule type" value="Genomic_DNA"/>
</dbReference>
<protein>
    <submittedName>
        <fullName evidence="1">FAD-dependent oxidoreductase</fullName>
    </submittedName>
</protein>